<accession>A0AAV6UA60</accession>
<keyword evidence="1" id="KW-1133">Transmembrane helix</keyword>
<sequence length="218" mass="25040">MKRRQHFKQHLKLSSTLYLSGVKDELRNTKSFVPASNNLLGSKTSASRDEKREGGAYGLTLFDTFLPVVLTLNVLLGPSNEWKLVTEENEMAFYVNYISYVMARTFLAMTFCIGFRMLSLKFACPNNCFRTVAVLTDLLSCVFAHVLPVGFVLAIIVMLGYAVMGFRFIYDVIVTGHGLSWIVRNMVFFIRNYERKEKKLELQSSYSDSRILHLYRKL</sequence>
<feature type="transmembrane region" description="Helical" evidence="1">
    <location>
        <begin position="138"/>
        <end position="162"/>
    </location>
</feature>
<protein>
    <recommendedName>
        <fullName evidence="4">Ion transport domain-containing protein</fullName>
    </recommendedName>
</protein>
<comment type="caution">
    <text evidence="2">The sequence shown here is derived from an EMBL/GenBank/DDBJ whole genome shotgun (WGS) entry which is preliminary data.</text>
</comment>
<evidence type="ECO:0000313" key="2">
    <source>
        <dbReference type="EMBL" id="KAG8180506.1"/>
    </source>
</evidence>
<dbReference type="EMBL" id="JAFNEN010000560">
    <property type="protein sequence ID" value="KAG8180506.1"/>
    <property type="molecule type" value="Genomic_DNA"/>
</dbReference>
<dbReference type="AlphaFoldDB" id="A0AAV6UA60"/>
<feature type="transmembrane region" description="Helical" evidence="1">
    <location>
        <begin position="168"/>
        <end position="190"/>
    </location>
</feature>
<organism evidence="2 3">
    <name type="scientific">Oedothorax gibbosus</name>
    <dbReference type="NCBI Taxonomy" id="931172"/>
    <lineage>
        <taxon>Eukaryota</taxon>
        <taxon>Metazoa</taxon>
        <taxon>Ecdysozoa</taxon>
        <taxon>Arthropoda</taxon>
        <taxon>Chelicerata</taxon>
        <taxon>Arachnida</taxon>
        <taxon>Araneae</taxon>
        <taxon>Araneomorphae</taxon>
        <taxon>Entelegynae</taxon>
        <taxon>Araneoidea</taxon>
        <taxon>Linyphiidae</taxon>
        <taxon>Erigoninae</taxon>
        <taxon>Oedothorax</taxon>
    </lineage>
</organism>
<name>A0AAV6UA60_9ARAC</name>
<evidence type="ECO:0000313" key="3">
    <source>
        <dbReference type="Proteomes" id="UP000827092"/>
    </source>
</evidence>
<keyword evidence="1" id="KW-0812">Transmembrane</keyword>
<reference evidence="2 3" key="1">
    <citation type="journal article" date="2022" name="Nat. Ecol. Evol.">
        <title>A masculinizing supergene underlies an exaggerated male reproductive morph in a spider.</title>
        <authorList>
            <person name="Hendrickx F."/>
            <person name="De Corte Z."/>
            <person name="Sonet G."/>
            <person name="Van Belleghem S.M."/>
            <person name="Kostlbacher S."/>
            <person name="Vangestel C."/>
        </authorList>
    </citation>
    <scope>NUCLEOTIDE SEQUENCE [LARGE SCALE GENOMIC DNA]</scope>
    <source>
        <strain evidence="2">W744_W776</strain>
    </source>
</reference>
<evidence type="ECO:0008006" key="4">
    <source>
        <dbReference type="Google" id="ProtNLM"/>
    </source>
</evidence>
<feature type="transmembrane region" description="Helical" evidence="1">
    <location>
        <begin position="56"/>
        <end position="77"/>
    </location>
</feature>
<dbReference type="Proteomes" id="UP000827092">
    <property type="component" value="Unassembled WGS sequence"/>
</dbReference>
<evidence type="ECO:0000256" key="1">
    <source>
        <dbReference type="SAM" id="Phobius"/>
    </source>
</evidence>
<proteinExistence type="predicted"/>
<gene>
    <name evidence="2" type="ORF">JTE90_007461</name>
</gene>
<keyword evidence="1" id="KW-0472">Membrane</keyword>
<feature type="transmembrane region" description="Helical" evidence="1">
    <location>
        <begin position="97"/>
        <end position="118"/>
    </location>
</feature>
<keyword evidence="3" id="KW-1185">Reference proteome</keyword>